<feature type="transmembrane region" description="Helical" evidence="1">
    <location>
        <begin position="52"/>
        <end position="71"/>
    </location>
</feature>
<reference evidence="3 4" key="1">
    <citation type="submission" date="2023-01" db="EMBL/GenBank/DDBJ databases">
        <authorList>
            <person name="Lee S.H."/>
            <person name="Jung H.S."/>
            <person name="Yun J.U."/>
        </authorList>
    </citation>
    <scope>NUCLEOTIDE SEQUENCE [LARGE SCALE GENOMIC DNA]</scope>
    <source>
        <strain evidence="3 4">CBA3646</strain>
    </source>
</reference>
<dbReference type="Gene3D" id="1.20.144.10">
    <property type="entry name" value="Phosphatidic acid phosphatase type 2/haloperoxidase"/>
    <property type="match status" value="2"/>
</dbReference>
<dbReference type="PANTHER" id="PTHR14969:SF13">
    <property type="entry name" value="AT30094P"/>
    <property type="match status" value="1"/>
</dbReference>
<feature type="domain" description="Phosphatidic acid phosphatase type 2/haloperoxidase" evidence="2">
    <location>
        <begin position="52"/>
        <end position="161"/>
    </location>
</feature>
<evidence type="ECO:0000313" key="4">
    <source>
        <dbReference type="Proteomes" id="UP001210339"/>
    </source>
</evidence>
<dbReference type="PANTHER" id="PTHR14969">
    <property type="entry name" value="SPHINGOSINE-1-PHOSPHATE PHOSPHOHYDROLASE"/>
    <property type="match status" value="1"/>
</dbReference>
<feature type="transmembrane region" description="Helical" evidence="1">
    <location>
        <begin position="146"/>
        <end position="164"/>
    </location>
</feature>
<protein>
    <submittedName>
        <fullName evidence="3">Phosphatase PAP2 family protein</fullName>
    </submittedName>
</protein>
<keyword evidence="1" id="KW-1133">Transmembrane helix</keyword>
<evidence type="ECO:0000256" key="1">
    <source>
        <dbReference type="SAM" id="Phobius"/>
    </source>
</evidence>
<accession>A0ABY7QVF4</accession>
<organism evidence="3 4">
    <name type="scientific">Peptoniphilus equinus</name>
    <dbReference type="NCBI Taxonomy" id="3016343"/>
    <lineage>
        <taxon>Bacteria</taxon>
        <taxon>Bacillati</taxon>
        <taxon>Bacillota</taxon>
        <taxon>Tissierellia</taxon>
        <taxon>Tissierellales</taxon>
        <taxon>Peptoniphilaceae</taxon>
        <taxon>Peptoniphilus</taxon>
    </lineage>
</organism>
<dbReference type="SMART" id="SM00014">
    <property type="entry name" value="acidPPc"/>
    <property type="match status" value="1"/>
</dbReference>
<dbReference type="Pfam" id="PF01569">
    <property type="entry name" value="PAP2"/>
    <property type="match status" value="1"/>
</dbReference>
<feature type="transmembrane region" description="Helical" evidence="1">
    <location>
        <begin position="119"/>
        <end position="140"/>
    </location>
</feature>
<dbReference type="RefSeq" id="WP_271191419.1">
    <property type="nucleotide sequence ID" value="NZ_CP115667.1"/>
</dbReference>
<evidence type="ECO:0000313" key="3">
    <source>
        <dbReference type="EMBL" id="WBW49888.1"/>
    </source>
</evidence>
<dbReference type="InterPro" id="IPR036938">
    <property type="entry name" value="PAP2/HPO_sf"/>
</dbReference>
<dbReference type="InterPro" id="IPR000326">
    <property type="entry name" value="PAP2/HPO"/>
</dbReference>
<keyword evidence="4" id="KW-1185">Reference proteome</keyword>
<gene>
    <name evidence="3" type="ORF">O6R05_07765</name>
</gene>
<sequence>MAWEISLLNEIQGFENPVFDIVAKMLAQFGTAGIGFIIIGLGLAVVKRTRRWGLHILAGLILVFIFGNVLIKPLVGRVRPYVEAGKTIIVPALQDGSFPSGHTYSAFVTAFASRRYHRLWGGVLMTFAVLMGLSRLYLYVHYPTDVLGGVVLGLVASLLAGKLIEQWYRRRHNNNA</sequence>
<dbReference type="EMBL" id="CP115667">
    <property type="protein sequence ID" value="WBW49888.1"/>
    <property type="molecule type" value="Genomic_DNA"/>
</dbReference>
<dbReference type="Proteomes" id="UP001210339">
    <property type="component" value="Chromosome"/>
</dbReference>
<keyword evidence="1" id="KW-0472">Membrane</keyword>
<feature type="transmembrane region" description="Helical" evidence="1">
    <location>
        <begin position="21"/>
        <end position="46"/>
    </location>
</feature>
<proteinExistence type="predicted"/>
<name>A0ABY7QVF4_9FIRM</name>
<evidence type="ECO:0000259" key="2">
    <source>
        <dbReference type="SMART" id="SM00014"/>
    </source>
</evidence>
<keyword evidence="1" id="KW-0812">Transmembrane</keyword>
<dbReference type="SUPFAM" id="SSF48317">
    <property type="entry name" value="Acid phosphatase/Vanadium-dependent haloperoxidase"/>
    <property type="match status" value="1"/>
</dbReference>